<evidence type="ECO:0000256" key="3">
    <source>
        <dbReference type="SAM" id="SignalP"/>
    </source>
</evidence>
<dbReference type="InterPro" id="IPR000601">
    <property type="entry name" value="PKD_dom"/>
</dbReference>
<dbReference type="PROSITE" id="PS50093">
    <property type="entry name" value="PKD"/>
    <property type="match status" value="1"/>
</dbReference>
<keyword evidence="2" id="KW-0604">Photosystem II</keyword>
<dbReference type="PANTHER" id="PTHR47199">
    <property type="entry name" value="PHOTOSYSTEM II STABILITY/ASSEMBLY FACTOR HCF136, CHLOROPLASTIC"/>
    <property type="match status" value="1"/>
</dbReference>
<feature type="domain" description="PKD" evidence="4">
    <location>
        <begin position="43"/>
        <end position="121"/>
    </location>
</feature>
<dbReference type="SUPFAM" id="SSF110296">
    <property type="entry name" value="Oligoxyloglucan reducing end-specific cellobiohydrolase"/>
    <property type="match status" value="3"/>
</dbReference>
<dbReference type="InterPro" id="IPR022409">
    <property type="entry name" value="PKD/Chitinase_dom"/>
</dbReference>
<name>A0ABR6XA94_9BURK</name>
<proteinExistence type="predicted"/>
<dbReference type="Gene3D" id="2.60.40.10">
    <property type="entry name" value="Immunoglobulins"/>
    <property type="match status" value="1"/>
</dbReference>
<evidence type="ECO:0000259" key="4">
    <source>
        <dbReference type="PROSITE" id="PS50093"/>
    </source>
</evidence>
<evidence type="ECO:0000256" key="1">
    <source>
        <dbReference type="ARBA" id="ARBA00022531"/>
    </source>
</evidence>
<protein>
    <submittedName>
        <fullName evidence="5">PKD domain-containing protein</fullName>
    </submittedName>
</protein>
<feature type="signal peptide" evidence="3">
    <location>
        <begin position="1"/>
        <end position="17"/>
    </location>
</feature>
<dbReference type="PROSITE" id="PS51257">
    <property type="entry name" value="PROKAR_LIPOPROTEIN"/>
    <property type="match status" value="1"/>
</dbReference>
<dbReference type="Proteomes" id="UP000648257">
    <property type="component" value="Unassembled WGS sequence"/>
</dbReference>
<sequence>MLNRFFTSRLSMVLAVAAGLLISACGGGNDDKLSPPLAAAVLPEILSISAPPNPDLSEAVAYTHSAATMSGLTFVWNFGDGSNSTEAAPKHRYSKAGDYEVSLIVSNSAGHSKESKIKVSVNNLAGVRGLVCSGANDTGWCWQAPQPSGNYADNFMFANLNTGWRVGGAGDIFKTADAGKTWVRQISGVNASLFEVRNFDDKIVWVLGDKKTLLHTIDGGAHWRALPSPLAVGSQRRLDSSQFLTVLSASNLLLETDSASYYSEDSGLTWDTWQITMQEKTALGIVYGVQGSELLRSIPTGRQPHQVLKLEDEKGIRLSQVRIGLAGENVVLVRGKTPDQLINNVLQVGKAMAWRSDDAGMHWTGFSVNGLPAGSDNSKLYSLDKDGKVWLTLHEGKIYRSEDGGVNWSTRSESRQFNANTSPSADPYFAPFGRVLFDGSRVYVVYNYSGLDQYSDDLGKTWFPMKYPLSDDGNTALLDDIQVVNGLLILNEFYTGGFVSTDKGNSWTKVLTRPHPIQPAYHAATFADTKNGLLVNAVGEIKASQDGGKTWNINNNTLPNSYGDKLLIQFVASGTAFLLWKDGLIYKTQDKGISWSFAGPSPASTNFGFFDEKNGWAHIGIDLWPVAITRDGGKFWDVLISPYRQINSVWLDNTSTVTIASDAGLISQSSDGRAGWQQRYTGINKNLRKVYSFDGKIMWAIGDSATVLRSDDAGLNWKPVLVPGQLNFNDIQFADAKTGWIVGQQGFALATQDGGVTWKQQNTGTNVDLLKVQFVDTKTGWLVGANATLLATGTGGF</sequence>
<keyword evidence="3" id="KW-0732">Signal</keyword>
<keyword evidence="6" id="KW-1185">Reference proteome</keyword>
<feature type="chain" id="PRO_5046973423" evidence="3">
    <location>
        <begin position="18"/>
        <end position="797"/>
    </location>
</feature>
<dbReference type="SMART" id="SM00089">
    <property type="entry name" value="PKD"/>
    <property type="match status" value="1"/>
</dbReference>
<dbReference type="Pfam" id="PF14870">
    <property type="entry name" value="PSII_BNR"/>
    <property type="match status" value="2"/>
</dbReference>
<evidence type="ECO:0000256" key="2">
    <source>
        <dbReference type="ARBA" id="ARBA00023276"/>
    </source>
</evidence>
<evidence type="ECO:0000313" key="6">
    <source>
        <dbReference type="Proteomes" id="UP000648257"/>
    </source>
</evidence>
<organism evidence="5 6">
    <name type="scientific">Undibacterium seohonense</name>
    <dbReference type="NCBI Taxonomy" id="1344950"/>
    <lineage>
        <taxon>Bacteria</taxon>
        <taxon>Pseudomonadati</taxon>
        <taxon>Pseudomonadota</taxon>
        <taxon>Betaproteobacteria</taxon>
        <taxon>Burkholderiales</taxon>
        <taxon>Oxalobacteraceae</taxon>
        <taxon>Undibacterium</taxon>
    </lineage>
</organism>
<evidence type="ECO:0000313" key="5">
    <source>
        <dbReference type="EMBL" id="MBC3809588.1"/>
    </source>
</evidence>
<reference evidence="5 6" key="1">
    <citation type="submission" date="2020-08" db="EMBL/GenBank/DDBJ databases">
        <title>Novel species isolated from subtropical streams in China.</title>
        <authorList>
            <person name="Lu H."/>
        </authorList>
    </citation>
    <scope>NUCLEOTIDE SEQUENCE [LARGE SCALE GENOMIC DNA]</scope>
    <source>
        <strain evidence="5 6">KACC 16656</strain>
    </source>
</reference>
<gene>
    <name evidence="5" type="ORF">H8K52_19790</name>
</gene>
<dbReference type="Gene3D" id="2.130.10.10">
    <property type="entry name" value="YVTN repeat-like/Quinoprotein amine dehydrogenase"/>
    <property type="match status" value="4"/>
</dbReference>
<accession>A0ABR6XA94</accession>
<dbReference type="SUPFAM" id="SSF49299">
    <property type="entry name" value="PKD domain"/>
    <property type="match status" value="1"/>
</dbReference>
<dbReference type="PANTHER" id="PTHR47199:SF2">
    <property type="entry name" value="PHOTOSYSTEM II STABILITY_ASSEMBLY FACTOR HCF136, CHLOROPLASTIC"/>
    <property type="match status" value="1"/>
</dbReference>
<dbReference type="CDD" id="cd00146">
    <property type="entry name" value="PKD"/>
    <property type="match status" value="1"/>
</dbReference>
<dbReference type="Pfam" id="PF18911">
    <property type="entry name" value="PKD_4"/>
    <property type="match status" value="1"/>
</dbReference>
<comment type="caution">
    <text evidence="5">The sequence shown here is derived from an EMBL/GenBank/DDBJ whole genome shotgun (WGS) entry which is preliminary data.</text>
</comment>
<dbReference type="InterPro" id="IPR035986">
    <property type="entry name" value="PKD_dom_sf"/>
</dbReference>
<dbReference type="InterPro" id="IPR028203">
    <property type="entry name" value="PSII_CF48-like_dom"/>
</dbReference>
<dbReference type="CDD" id="cd15482">
    <property type="entry name" value="Sialidase_non-viral"/>
    <property type="match status" value="1"/>
</dbReference>
<dbReference type="RefSeq" id="WP_186924645.1">
    <property type="nucleotide sequence ID" value="NZ_JACOFW010000040.1"/>
</dbReference>
<dbReference type="InterPro" id="IPR015943">
    <property type="entry name" value="WD40/YVTN_repeat-like_dom_sf"/>
</dbReference>
<dbReference type="EMBL" id="JACOFW010000040">
    <property type="protein sequence ID" value="MBC3809588.1"/>
    <property type="molecule type" value="Genomic_DNA"/>
</dbReference>
<keyword evidence="1" id="KW-0602">Photosynthesis</keyword>
<dbReference type="InterPro" id="IPR013783">
    <property type="entry name" value="Ig-like_fold"/>
</dbReference>